<dbReference type="CDD" id="cd02968">
    <property type="entry name" value="SCO"/>
    <property type="match status" value="1"/>
</dbReference>
<evidence type="ECO:0008006" key="7">
    <source>
        <dbReference type="Google" id="ProtNLM"/>
    </source>
</evidence>
<dbReference type="KEGG" id="slac:SKTS_25970"/>
<evidence type="ECO:0000313" key="5">
    <source>
        <dbReference type="EMBL" id="BCB27711.1"/>
    </source>
</evidence>
<name>A0A6F8VEV7_9PROT</name>
<dbReference type="SUPFAM" id="SSF52833">
    <property type="entry name" value="Thioredoxin-like"/>
    <property type="match status" value="1"/>
</dbReference>
<feature type="binding site" evidence="2">
    <location>
        <position position="168"/>
    </location>
    <ligand>
        <name>Cu cation</name>
        <dbReference type="ChEBI" id="CHEBI:23378"/>
    </ligand>
</feature>
<sequence>MIVKRGFLALYLLSLAVALRAAEVPADAGLAEVRSLGLLNGEALACSYPEAVSHIKLIIIQRAPISRRYGDAFELATKEAYLGKIREGQESCPKVAALTSQADELATRLQAAVSPKAPKQQDDEGQSDVGIIPRYLLMDTKGQAITQQNFPGKFQLIAFGYTFCPDICPTTLAEMTIIMGKLGNLADRLQPIFVSVDPERDTPEKLAQYTTFFDPRIVALTGSPELVRHAANNFKVRYEKHFEPGAAPDKYSVDHSAGMYLLGPDGRYLGKFAYRTPPTEAAERIRVLMDKESK</sequence>
<dbReference type="PANTHER" id="PTHR12151:SF25">
    <property type="entry name" value="LINALOOL DEHYDRATASE_ISOMERASE DOMAIN-CONTAINING PROTEIN"/>
    <property type="match status" value="1"/>
</dbReference>
<keyword evidence="2" id="KW-0186">Copper</keyword>
<dbReference type="AlphaFoldDB" id="A0A6F8VEV7"/>
<reference evidence="6" key="1">
    <citation type="submission" date="2020-03" db="EMBL/GenBank/DDBJ databases">
        <title>Complete genome sequence of sulfur-oxidizing bacterium skT11.</title>
        <authorList>
            <person name="Kanda M."/>
            <person name="Kojima H."/>
            <person name="Fukui M."/>
        </authorList>
    </citation>
    <scope>NUCLEOTIDE SEQUENCE [LARGE SCALE GENOMIC DNA]</scope>
    <source>
        <strain evidence="6">skT11</strain>
    </source>
</reference>
<evidence type="ECO:0000256" key="1">
    <source>
        <dbReference type="ARBA" id="ARBA00010996"/>
    </source>
</evidence>
<evidence type="ECO:0000256" key="2">
    <source>
        <dbReference type="PIRSR" id="PIRSR603782-1"/>
    </source>
</evidence>
<comment type="similarity">
    <text evidence="1">Belongs to the SCO1/2 family.</text>
</comment>
<gene>
    <name evidence="5" type="ORF">SKTS_25970</name>
</gene>
<dbReference type="RefSeq" id="WP_244617339.1">
    <property type="nucleotide sequence ID" value="NZ_AP022853.1"/>
</dbReference>
<dbReference type="Gene3D" id="3.40.30.10">
    <property type="entry name" value="Glutaredoxin"/>
    <property type="match status" value="1"/>
</dbReference>
<keyword evidence="3" id="KW-1015">Disulfide bond</keyword>
<evidence type="ECO:0000256" key="3">
    <source>
        <dbReference type="PIRSR" id="PIRSR603782-2"/>
    </source>
</evidence>
<feature type="binding site" evidence="2">
    <location>
        <position position="255"/>
    </location>
    <ligand>
        <name>Cu cation</name>
        <dbReference type="ChEBI" id="CHEBI:23378"/>
    </ligand>
</feature>
<dbReference type="InterPro" id="IPR003782">
    <property type="entry name" value="SCO1/SenC"/>
</dbReference>
<proteinExistence type="inferred from homology"/>
<evidence type="ECO:0000313" key="6">
    <source>
        <dbReference type="Proteomes" id="UP000502260"/>
    </source>
</evidence>
<dbReference type="Pfam" id="PF02630">
    <property type="entry name" value="SCO1-SenC"/>
    <property type="match status" value="1"/>
</dbReference>
<dbReference type="PANTHER" id="PTHR12151">
    <property type="entry name" value="ELECTRON TRANSPORT PROTIN SCO1/SENC FAMILY MEMBER"/>
    <property type="match status" value="1"/>
</dbReference>
<keyword evidence="6" id="KW-1185">Reference proteome</keyword>
<organism evidence="5 6">
    <name type="scientific">Sulfurimicrobium lacus</name>
    <dbReference type="NCBI Taxonomy" id="2715678"/>
    <lineage>
        <taxon>Bacteria</taxon>
        <taxon>Pseudomonadati</taxon>
        <taxon>Pseudomonadota</taxon>
        <taxon>Betaproteobacteria</taxon>
        <taxon>Nitrosomonadales</taxon>
        <taxon>Sulfuricellaceae</taxon>
        <taxon>Sulfurimicrobium</taxon>
    </lineage>
</organism>
<dbReference type="FunFam" id="3.40.30.10:FF:000013">
    <property type="entry name" value="Blast:Protein SCO1 homolog, mitochondrial"/>
    <property type="match status" value="1"/>
</dbReference>
<feature type="disulfide bond" description="Redox-active" evidence="3">
    <location>
        <begin position="164"/>
        <end position="168"/>
    </location>
</feature>
<accession>A0A6F8VEV7</accession>
<evidence type="ECO:0000256" key="4">
    <source>
        <dbReference type="SAM" id="SignalP"/>
    </source>
</evidence>
<feature type="binding site" evidence="2">
    <location>
        <position position="164"/>
    </location>
    <ligand>
        <name>Cu cation</name>
        <dbReference type="ChEBI" id="CHEBI:23378"/>
    </ligand>
</feature>
<feature type="chain" id="PRO_5026062268" description="Thioredoxin domain-containing protein" evidence="4">
    <location>
        <begin position="22"/>
        <end position="294"/>
    </location>
</feature>
<dbReference type="Proteomes" id="UP000502260">
    <property type="component" value="Chromosome"/>
</dbReference>
<dbReference type="GO" id="GO:0046872">
    <property type="term" value="F:metal ion binding"/>
    <property type="evidence" value="ECO:0007669"/>
    <property type="project" value="UniProtKB-KW"/>
</dbReference>
<dbReference type="InterPro" id="IPR036249">
    <property type="entry name" value="Thioredoxin-like_sf"/>
</dbReference>
<dbReference type="EMBL" id="AP022853">
    <property type="protein sequence ID" value="BCB27711.1"/>
    <property type="molecule type" value="Genomic_DNA"/>
</dbReference>
<protein>
    <recommendedName>
        <fullName evidence="7">Thioredoxin domain-containing protein</fullName>
    </recommendedName>
</protein>
<feature type="signal peptide" evidence="4">
    <location>
        <begin position="1"/>
        <end position="21"/>
    </location>
</feature>
<keyword evidence="2" id="KW-0479">Metal-binding</keyword>
<keyword evidence="4" id="KW-0732">Signal</keyword>